<protein>
    <submittedName>
        <fullName evidence="1">Uncharacterized protein</fullName>
    </submittedName>
</protein>
<gene>
    <name evidence="1" type="ORF">C5167_034202</name>
</gene>
<organism evidence="1 2">
    <name type="scientific">Papaver somniferum</name>
    <name type="common">Opium poppy</name>
    <dbReference type="NCBI Taxonomy" id="3469"/>
    <lineage>
        <taxon>Eukaryota</taxon>
        <taxon>Viridiplantae</taxon>
        <taxon>Streptophyta</taxon>
        <taxon>Embryophyta</taxon>
        <taxon>Tracheophyta</taxon>
        <taxon>Spermatophyta</taxon>
        <taxon>Magnoliopsida</taxon>
        <taxon>Ranunculales</taxon>
        <taxon>Papaveraceae</taxon>
        <taxon>Papaveroideae</taxon>
        <taxon>Papaver</taxon>
    </lineage>
</organism>
<evidence type="ECO:0000313" key="2">
    <source>
        <dbReference type="Proteomes" id="UP000316621"/>
    </source>
</evidence>
<feature type="non-terminal residue" evidence="1">
    <location>
        <position position="1"/>
    </location>
</feature>
<accession>A0A4Y7KF84</accession>
<evidence type="ECO:0000313" key="1">
    <source>
        <dbReference type="EMBL" id="RZC71022.1"/>
    </source>
</evidence>
<keyword evidence="2" id="KW-1185">Reference proteome</keyword>
<reference evidence="1 2" key="1">
    <citation type="journal article" date="2018" name="Science">
        <title>The opium poppy genome and morphinan production.</title>
        <authorList>
            <person name="Guo L."/>
            <person name="Winzer T."/>
            <person name="Yang X."/>
            <person name="Li Y."/>
            <person name="Ning Z."/>
            <person name="He Z."/>
            <person name="Teodor R."/>
            <person name="Lu Y."/>
            <person name="Bowser T.A."/>
            <person name="Graham I.A."/>
            <person name="Ye K."/>
        </authorList>
    </citation>
    <scope>NUCLEOTIDE SEQUENCE [LARGE SCALE GENOMIC DNA]</scope>
    <source>
        <strain evidence="2">cv. HN1</strain>
        <tissue evidence="1">Leaves</tissue>
    </source>
</reference>
<dbReference type="Gramene" id="RZC71022">
    <property type="protein sequence ID" value="RZC71022"/>
    <property type="gene ID" value="C5167_034202"/>
</dbReference>
<dbReference type="EMBL" id="CM010721">
    <property type="protein sequence ID" value="RZC71022.1"/>
    <property type="molecule type" value="Genomic_DNA"/>
</dbReference>
<dbReference type="AlphaFoldDB" id="A0A4Y7KF84"/>
<proteinExistence type="predicted"/>
<sequence>WFSYRSSAETGNIGNISTDMADIGYIGSEANYSTPDATDIQSRNIRFSCYVDLQEGIIKQTIDGREL</sequence>
<dbReference type="Proteomes" id="UP000316621">
    <property type="component" value="Chromosome 7"/>
</dbReference>
<name>A0A4Y7KF84_PAPSO</name>